<name>A0A8K0CQ76_IGNLU</name>
<organism evidence="2 3">
    <name type="scientific">Ignelater luminosus</name>
    <name type="common">Cucubano</name>
    <name type="synonym">Pyrophorus luminosus</name>
    <dbReference type="NCBI Taxonomy" id="2038154"/>
    <lineage>
        <taxon>Eukaryota</taxon>
        <taxon>Metazoa</taxon>
        <taxon>Ecdysozoa</taxon>
        <taxon>Arthropoda</taxon>
        <taxon>Hexapoda</taxon>
        <taxon>Insecta</taxon>
        <taxon>Pterygota</taxon>
        <taxon>Neoptera</taxon>
        <taxon>Endopterygota</taxon>
        <taxon>Coleoptera</taxon>
        <taxon>Polyphaga</taxon>
        <taxon>Elateriformia</taxon>
        <taxon>Elateroidea</taxon>
        <taxon>Elateridae</taxon>
        <taxon>Agrypninae</taxon>
        <taxon>Pyrophorini</taxon>
        <taxon>Ignelater</taxon>
    </lineage>
</organism>
<feature type="region of interest" description="Disordered" evidence="1">
    <location>
        <begin position="52"/>
        <end position="83"/>
    </location>
</feature>
<dbReference type="Proteomes" id="UP000801492">
    <property type="component" value="Unassembled WGS sequence"/>
</dbReference>
<evidence type="ECO:0000256" key="1">
    <source>
        <dbReference type="SAM" id="MobiDB-lite"/>
    </source>
</evidence>
<dbReference type="EMBL" id="VTPC01070155">
    <property type="protein sequence ID" value="KAF2889166.1"/>
    <property type="molecule type" value="Genomic_DNA"/>
</dbReference>
<protein>
    <submittedName>
        <fullName evidence="2">Uncharacterized protein</fullName>
    </submittedName>
</protein>
<proteinExistence type="predicted"/>
<gene>
    <name evidence="2" type="ORF">ILUMI_17007</name>
</gene>
<feature type="compositionally biased region" description="Acidic residues" evidence="1">
    <location>
        <begin position="52"/>
        <end position="64"/>
    </location>
</feature>
<keyword evidence="3" id="KW-1185">Reference proteome</keyword>
<reference evidence="2" key="1">
    <citation type="submission" date="2019-08" db="EMBL/GenBank/DDBJ databases">
        <title>The genome of the North American firefly Photinus pyralis.</title>
        <authorList>
            <consortium name="Photinus pyralis genome working group"/>
            <person name="Fallon T.R."/>
            <person name="Sander Lower S.E."/>
            <person name="Weng J.-K."/>
        </authorList>
    </citation>
    <scope>NUCLEOTIDE SEQUENCE</scope>
    <source>
        <strain evidence="2">TRF0915ILg1</strain>
        <tissue evidence="2">Whole body</tissue>
    </source>
</reference>
<evidence type="ECO:0000313" key="2">
    <source>
        <dbReference type="EMBL" id="KAF2889166.1"/>
    </source>
</evidence>
<accession>A0A8K0CQ76</accession>
<comment type="caution">
    <text evidence="2">The sequence shown here is derived from an EMBL/GenBank/DDBJ whole genome shotgun (WGS) entry which is preliminary data.</text>
</comment>
<dbReference type="AlphaFoldDB" id="A0A8K0CQ76"/>
<sequence>MAGQKKGSVWINYHEIKGGKWLRAKCMRPKPKRRTSAILSETLEILLPEDTDTSLAEDGDEEGDLIMLKSSSDKEPWMPSSLD</sequence>
<evidence type="ECO:0000313" key="3">
    <source>
        <dbReference type="Proteomes" id="UP000801492"/>
    </source>
</evidence>